<dbReference type="PIRSF" id="PIRSF020906">
    <property type="entry name" value="Anti_s_fact_PmgA_prd"/>
    <property type="match status" value="1"/>
</dbReference>
<dbReference type="SUPFAM" id="SSF55874">
    <property type="entry name" value="ATPase domain of HSP90 chaperone/DNA topoisomerase II/histidine kinase"/>
    <property type="match status" value="1"/>
</dbReference>
<dbReference type="Gene3D" id="3.30.565.10">
    <property type="entry name" value="Histidine kinase-like ATPase, C-terminal domain"/>
    <property type="match status" value="1"/>
</dbReference>
<dbReference type="InterPro" id="IPR003594">
    <property type="entry name" value="HATPase_dom"/>
</dbReference>
<keyword evidence="4" id="KW-1185">Reference proteome</keyword>
<dbReference type="HOGENOM" id="CLU_090336_17_1_3"/>
<feature type="domain" description="Histidine kinase/HSP90-like ATPase" evidence="2">
    <location>
        <begin position="34"/>
        <end position="141"/>
    </location>
</feature>
<dbReference type="CDD" id="cd16936">
    <property type="entry name" value="HATPase_RsbW-like"/>
    <property type="match status" value="1"/>
</dbReference>
<accession>B7KE05</accession>
<proteinExistence type="predicted"/>
<reference evidence="4" key="1">
    <citation type="journal article" date="2011" name="MBio">
        <title>Novel metabolic attributes of the genus Cyanothece, comprising a group of unicellular nitrogen-fixing Cyanobacteria.</title>
        <authorList>
            <person name="Bandyopadhyay A."/>
            <person name="Elvitigala T."/>
            <person name="Welsh E."/>
            <person name="Stockel J."/>
            <person name="Liberton M."/>
            <person name="Min H."/>
            <person name="Sherman L.A."/>
            <person name="Pakrasi H.B."/>
        </authorList>
    </citation>
    <scope>NUCLEOTIDE SEQUENCE [LARGE SCALE GENOMIC DNA]</scope>
    <source>
        <strain evidence="4">PCC 7424</strain>
    </source>
</reference>
<dbReference type="AlphaFoldDB" id="B7KE05"/>
<dbReference type="STRING" id="65393.PCC7424_3304"/>
<dbReference type="KEGG" id="cyc:PCC7424_3304"/>
<gene>
    <name evidence="3" type="ordered locus">PCC7424_3304</name>
</gene>
<keyword evidence="3" id="KW-0808">Transferase</keyword>
<dbReference type="PANTHER" id="PTHR35526">
    <property type="entry name" value="ANTI-SIGMA-F FACTOR RSBW-RELATED"/>
    <property type="match status" value="1"/>
</dbReference>
<sequence>MIAISLSSAQPKWSTMSFASTLYLCPVLDLLLANIPSELQPEIRLGLQEALVNAAKHGNKLDPSKTVVVQFSVTKEGYFWVISDQGSGFSPHSNPGCACEGHGFPDLPPEEAESGRGLCILHQIFDQVHWNHQGTQLKLSKQIRKGKRQPLLN</sequence>
<dbReference type="GO" id="GO:0004674">
    <property type="term" value="F:protein serine/threonine kinase activity"/>
    <property type="evidence" value="ECO:0007669"/>
    <property type="project" value="UniProtKB-KW"/>
</dbReference>
<name>B7KE05_GLOC7</name>
<dbReference type="RefSeq" id="WP_015955299.1">
    <property type="nucleotide sequence ID" value="NC_011729.1"/>
</dbReference>
<protein>
    <submittedName>
        <fullName evidence="3">Putative anti-sigma regulatory factor, serine/threonine protein kinase</fullName>
    </submittedName>
</protein>
<organism evidence="3 4">
    <name type="scientific">Gloeothece citriformis (strain PCC 7424)</name>
    <name type="common">Cyanothece sp. (strain PCC 7424)</name>
    <dbReference type="NCBI Taxonomy" id="65393"/>
    <lineage>
        <taxon>Bacteria</taxon>
        <taxon>Bacillati</taxon>
        <taxon>Cyanobacteriota</taxon>
        <taxon>Cyanophyceae</taxon>
        <taxon>Oscillatoriophycideae</taxon>
        <taxon>Chroococcales</taxon>
        <taxon>Aphanothecaceae</taxon>
        <taxon>Gloeothece</taxon>
        <taxon>Gloeothece citriformis</taxon>
    </lineage>
</organism>
<keyword evidence="3" id="KW-0418">Kinase</keyword>
<dbReference type="PANTHER" id="PTHR35526:SF3">
    <property type="entry name" value="ANTI-SIGMA-F FACTOR RSBW"/>
    <property type="match status" value="1"/>
</dbReference>
<keyword evidence="1 3" id="KW-0723">Serine/threonine-protein kinase</keyword>
<dbReference type="InterPro" id="IPR036890">
    <property type="entry name" value="HATPase_C_sf"/>
</dbReference>
<dbReference type="InterPro" id="IPR016781">
    <property type="entry name" value="Anti-sigma_regulat_PmgA_prd"/>
</dbReference>
<dbReference type="Proteomes" id="UP000002384">
    <property type="component" value="Chromosome"/>
</dbReference>
<evidence type="ECO:0000259" key="2">
    <source>
        <dbReference type="Pfam" id="PF13581"/>
    </source>
</evidence>
<dbReference type="EMBL" id="CP001291">
    <property type="protein sequence ID" value="ACK71703.1"/>
    <property type="molecule type" value="Genomic_DNA"/>
</dbReference>
<evidence type="ECO:0000313" key="3">
    <source>
        <dbReference type="EMBL" id="ACK71703.1"/>
    </source>
</evidence>
<evidence type="ECO:0000313" key="4">
    <source>
        <dbReference type="Proteomes" id="UP000002384"/>
    </source>
</evidence>
<evidence type="ECO:0000256" key="1">
    <source>
        <dbReference type="ARBA" id="ARBA00022527"/>
    </source>
</evidence>
<dbReference type="InterPro" id="IPR050267">
    <property type="entry name" value="Anti-sigma-factor_SerPK"/>
</dbReference>
<dbReference type="eggNOG" id="COG2172">
    <property type="taxonomic scope" value="Bacteria"/>
</dbReference>
<dbReference type="Pfam" id="PF13581">
    <property type="entry name" value="HATPase_c_2"/>
    <property type="match status" value="1"/>
</dbReference>